<sequence length="461" mass="52971">SIVMEFLNGQFEREDIFFGEIVQLLSNFNWIYKSRNTDILADDILNCIPKSWIPIFQLNCLDNIQMAIKGDTKSSWPPDLSDLVTRCWRLSLRIDSSRKPEVTSKWKKVNPKKIHEVLNFAQLIGEKCAEKQIQHVVDIGAGLGYLDKELSNHWDLHVLGLERDAYRVLAASQRTSSDTKENTANRCRSTFKELAVKAENSLEDQIESVIGDWFDELEAQHESAPLLCMIGLHSCGDLSPVMMKLFINSRRFRTLLLVSCCYHRMEWKKDLLLADENLFPLSSSLKNASHIVPFHQQEGIQHLFRLAAQETPNRWMQQNTVNCQLQAQHTFYRSIIQLYAATENIQLLKRQRRPVKTHNISDVFEEYVDQVIEGFGLEGDVAGHREKLVNIYRSNAHLLPALETLIVLQALLQPVAEALILVDRVVYLKENGVSATLRQIFDDRISPRCFVTIAEKLESPE</sequence>
<dbReference type="PANTHER" id="PTHR12496:SF0">
    <property type="entry name" value="METHYLTRANSFERASE DOMAIN-CONTAINING PROTEIN"/>
    <property type="match status" value="1"/>
</dbReference>
<dbReference type="InterPro" id="IPR029063">
    <property type="entry name" value="SAM-dependent_MTases_sf"/>
</dbReference>
<evidence type="ECO:0000313" key="3">
    <source>
        <dbReference type="Proteomes" id="UP000000305"/>
    </source>
</evidence>
<feature type="non-terminal residue" evidence="2">
    <location>
        <position position="461"/>
    </location>
</feature>
<protein>
    <recommendedName>
        <fullName evidence="1">Methyltransferase domain-containing protein</fullName>
    </recommendedName>
</protein>
<dbReference type="InterPro" id="IPR052220">
    <property type="entry name" value="METTL25"/>
</dbReference>
<dbReference type="OMA" id="HIMPCCY"/>
<proteinExistence type="predicted"/>
<dbReference type="KEGG" id="dpx:DAPPUDRAFT_95488"/>
<evidence type="ECO:0000259" key="1">
    <source>
        <dbReference type="Pfam" id="PF13679"/>
    </source>
</evidence>
<dbReference type="AlphaFoldDB" id="E9FVX3"/>
<dbReference type="InParanoid" id="E9FVX3"/>
<dbReference type="Proteomes" id="UP000000305">
    <property type="component" value="Unassembled WGS sequence"/>
</dbReference>
<dbReference type="PhylomeDB" id="E9FVX3"/>
<feature type="domain" description="Methyltransferase" evidence="1">
    <location>
        <begin position="112"/>
        <end position="266"/>
    </location>
</feature>
<organism evidence="2 3">
    <name type="scientific">Daphnia pulex</name>
    <name type="common">Water flea</name>
    <dbReference type="NCBI Taxonomy" id="6669"/>
    <lineage>
        <taxon>Eukaryota</taxon>
        <taxon>Metazoa</taxon>
        <taxon>Ecdysozoa</taxon>
        <taxon>Arthropoda</taxon>
        <taxon>Crustacea</taxon>
        <taxon>Branchiopoda</taxon>
        <taxon>Diplostraca</taxon>
        <taxon>Cladocera</taxon>
        <taxon>Anomopoda</taxon>
        <taxon>Daphniidae</taxon>
        <taxon>Daphnia</taxon>
    </lineage>
</organism>
<accession>E9FVX3</accession>
<dbReference type="EMBL" id="GL732525">
    <property type="protein sequence ID" value="EFX89026.1"/>
    <property type="molecule type" value="Genomic_DNA"/>
</dbReference>
<evidence type="ECO:0000313" key="2">
    <source>
        <dbReference type="EMBL" id="EFX89026.1"/>
    </source>
</evidence>
<dbReference type="HOGENOM" id="CLU_016581_4_0_1"/>
<dbReference type="SUPFAM" id="SSF53335">
    <property type="entry name" value="S-adenosyl-L-methionine-dependent methyltransferases"/>
    <property type="match status" value="1"/>
</dbReference>
<name>E9FVX3_DAPPU</name>
<gene>
    <name evidence="2" type="ORF">DAPPUDRAFT_95488</name>
</gene>
<dbReference type="STRING" id="6669.E9FVX3"/>
<dbReference type="eggNOG" id="KOG2651">
    <property type="taxonomic scope" value="Eukaryota"/>
</dbReference>
<dbReference type="Pfam" id="PF13679">
    <property type="entry name" value="Methyltransf_32"/>
    <property type="match status" value="1"/>
</dbReference>
<reference evidence="2 3" key="1">
    <citation type="journal article" date="2011" name="Science">
        <title>The ecoresponsive genome of Daphnia pulex.</title>
        <authorList>
            <person name="Colbourne J.K."/>
            <person name="Pfrender M.E."/>
            <person name="Gilbert D."/>
            <person name="Thomas W.K."/>
            <person name="Tucker A."/>
            <person name="Oakley T.H."/>
            <person name="Tokishita S."/>
            <person name="Aerts A."/>
            <person name="Arnold G.J."/>
            <person name="Basu M.K."/>
            <person name="Bauer D.J."/>
            <person name="Caceres C.E."/>
            <person name="Carmel L."/>
            <person name="Casola C."/>
            <person name="Choi J.H."/>
            <person name="Detter J.C."/>
            <person name="Dong Q."/>
            <person name="Dusheyko S."/>
            <person name="Eads B.D."/>
            <person name="Frohlich T."/>
            <person name="Geiler-Samerotte K.A."/>
            <person name="Gerlach D."/>
            <person name="Hatcher P."/>
            <person name="Jogdeo S."/>
            <person name="Krijgsveld J."/>
            <person name="Kriventseva E.V."/>
            <person name="Kultz D."/>
            <person name="Laforsch C."/>
            <person name="Lindquist E."/>
            <person name="Lopez J."/>
            <person name="Manak J.R."/>
            <person name="Muller J."/>
            <person name="Pangilinan J."/>
            <person name="Patwardhan R.P."/>
            <person name="Pitluck S."/>
            <person name="Pritham E.J."/>
            <person name="Rechtsteiner A."/>
            <person name="Rho M."/>
            <person name="Rogozin I.B."/>
            <person name="Sakarya O."/>
            <person name="Salamov A."/>
            <person name="Schaack S."/>
            <person name="Shapiro H."/>
            <person name="Shiga Y."/>
            <person name="Skalitzky C."/>
            <person name="Smith Z."/>
            <person name="Souvorov A."/>
            <person name="Sung W."/>
            <person name="Tang Z."/>
            <person name="Tsuchiya D."/>
            <person name="Tu H."/>
            <person name="Vos H."/>
            <person name="Wang M."/>
            <person name="Wolf Y.I."/>
            <person name="Yamagata H."/>
            <person name="Yamada T."/>
            <person name="Ye Y."/>
            <person name="Shaw J.R."/>
            <person name="Andrews J."/>
            <person name="Crease T.J."/>
            <person name="Tang H."/>
            <person name="Lucas S.M."/>
            <person name="Robertson H.M."/>
            <person name="Bork P."/>
            <person name="Koonin E.V."/>
            <person name="Zdobnov E.M."/>
            <person name="Grigoriev I.V."/>
            <person name="Lynch M."/>
            <person name="Boore J.L."/>
        </authorList>
    </citation>
    <scope>NUCLEOTIDE SEQUENCE [LARGE SCALE GENOMIC DNA]</scope>
</reference>
<keyword evidence="3" id="KW-1185">Reference proteome</keyword>
<dbReference type="InterPro" id="IPR025714">
    <property type="entry name" value="Methyltranfer_dom"/>
</dbReference>
<dbReference type="PANTHER" id="PTHR12496">
    <property type="entry name" value="CGI-41 METHYLTRANSFERASE"/>
    <property type="match status" value="1"/>
</dbReference>
<dbReference type="OrthoDB" id="10258156at2759"/>